<sequence length="149" mass="17535">MVTEVIGIDHIYIAVSDMARSEVFYDLVMTELGFRKNSFVLNHAGHIQYYNRQFGYVLRPANEDTPTHNSYHTGLHHLCFRVQSVDDVIGVAKRFADMGIHCSEPKRYPEYAEDYYAVFFEDPDGIRLEVTNYRKERLERALYWDNIET</sequence>
<name>A0A345P6J8_9GAMM</name>
<protein>
    <submittedName>
        <fullName evidence="3">VOC family protein</fullName>
    </submittedName>
</protein>
<dbReference type="KEGG" id="mbah:HYN46_08685"/>
<dbReference type="PANTHER" id="PTHR36113">
    <property type="entry name" value="LYASE, PUTATIVE-RELATED-RELATED"/>
    <property type="match status" value="1"/>
</dbReference>
<dbReference type="Pfam" id="PF00903">
    <property type="entry name" value="Glyoxalase"/>
    <property type="match status" value="1"/>
</dbReference>
<evidence type="ECO:0000259" key="2">
    <source>
        <dbReference type="PROSITE" id="PS51819"/>
    </source>
</evidence>
<dbReference type="Proteomes" id="UP000253940">
    <property type="component" value="Chromosome"/>
</dbReference>
<dbReference type="OrthoDB" id="9800438at2"/>
<proteinExistence type="predicted"/>
<dbReference type="SUPFAM" id="SSF54593">
    <property type="entry name" value="Glyoxalase/Bleomycin resistance protein/Dihydroxybiphenyl dioxygenase"/>
    <property type="match status" value="1"/>
</dbReference>
<dbReference type="EMBL" id="CP031222">
    <property type="protein sequence ID" value="AXI02907.1"/>
    <property type="molecule type" value="Genomic_DNA"/>
</dbReference>
<dbReference type="InterPro" id="IPR029068">
    <property type="entry name" value="Glyas_Bleomycin-R_OHBP_Dase"/>
</dbReference>
<keyword evidence="4" id="KW-1185">Reference proteome</keyword>
<gene>
    <name evidence="3" type="ORF">HYN46_08685</name>
</gene>
<dbReference type="PROSITE" id="PS51819">
    <property type="entry name" value="VOC"/>
    <property type="match status" value="1"/>
</dbReference>
<dbReference type="RefSeq" id="WP_114899017.1">
    <property type="nucleotide sequence ID" value="NZ_CP031222.1"/>
</dbReference>
<organism evidence="3 4">
    <name type="scientific">Aquirhabdus parva</name>
    <dbReference type="NCBI Taxonomy" id="2283318"/>
    <lineage>
        <taxon>Bacteria</taxon>
        <taxon>Pseudomonadati</taxon>
        <taxon>Pseudomonadota</taxon>
        <taxon>Gammaproteobacteria</taxon>
        <taxon>Moraxellales</taxon>
        <taxon>Moraxellaceae</taxon>
        <taxon>Aquirhabdus</taxon>
    </lineage>
</organism>
<dbReference type="AlphaFoldDB" id="A0A345P6J8"/>
<evidence type="ECO:0000256" key="1">
    <source>
        <dbReference type="ARBA" id="ARBA00022723"/>
    </source>
</evidence>
<feature type="domain" description="VOC" evidence="2">
    <location>
        <begin position="7"/>
        <end position="133"/>
    </location>
</feature>
<accession>A0A345P6J8</accession>
<dbReference type="Gene3D" id="3.10.180.10">
    <property type="entry name" value="2,3-Dihydroxybiphenyl 1,2-Dioxygenase, domain 1"/>
    <property type="match status" value="1"/>
</dbReference>
<keyword evidence="1" id="KW-0479">Metal-binding</keyword>
<dbReference type="InterPro" id="IPR037523">
    <property type="entry name" value="VOC_core"/>
</dbReference>
<reference evidence="3 4" key="1">
    <citation type="submission" date="2018-07" db="EMBL/GenBank/DDBJ databases">
        <title>Genome sequencing of Moraxellaceae gen. HYN0046.</title>
        <authorList>
            <person name="Kim M."/>
            <person name="Yi H."/>
        </authorList>
    </citation>
    <scope>NUCLEOTIDE SEQUENCE [LARGE SCALE GENOMIC DNA]</scope>
    <source>
        <strain evidence="3 4">HYN0046</strain>
    </source>
</reference>
<evidence type="ECO:0000313" key="4">
    <source>
        <dbReference type="Proteomes" id="UP000253940"/>
    </source>
</evidence>
<dbReference type="InterPro" id="IPR004360">
    <property type="entry name" value="Glyas_Fos-R_dOase_dom"/>
</dbReference>
<dbReference type="PANTHER" id="PTHR36113:SF6">
    <property type="entry name" value="FOSFOMYCIN RESISTANCE PROTEIN FOSX"/>
    <property type="match status" value="1"/>
</dbReference>
<evidence type="ECO:0000313" key="3">
    <source>
        <dbReference type="EMBL" id="AXI02907.1"/>
    </source>
</evidence>
<dbReference type="InterPro" id="IPR051332">
    <property type="entry name" value="Fosfomycin_Res_Enzymes"/>
</dbReference>
<dbReference type="GO" id="GO:0046872">
    <property type="term" value="F:metal ion binding"/>
    <property type="evidence" value="ECO:0007669"/>
    <property type="project" value="UniProtKB-KW"/>
</dbReference>